<sequence length="106" mass="12282">MYSSSTKNWFHTQPLLTLWNPLEPPFLPAADGPVWLWGHSCPGLLWKGAQELCSKRKHRNSRRQFLLSIGRTVMVLFPRQGPEEKGERQEIQGSEAHELERESSRD</sequence>
<reference evidence="2 3" key="1">
    <citation type="submission" date="2024-05" db="EMBL/GenBank/DDBJ databases">
        <title>A high-quality chromosomal-level genome assembly of Topmouth culter (Culter alburnus).</title>
        <authorList>
            <person name="Zhao H."/>
        </authorList>
    </citation>
    <scope>NUCLEOTIDE SEQUENCE [LARGE SCALE GENOMIC DNA]</scope>
    <source>
        <strain evidence="2">CATC2023</strain>
        <tissue evidence="2">Muscle</tissue>
    </source>
</reference>
<evidence type="ECO:0000313" key="2">
    <source>
        <dbReference type="EMBL" id="KAK9965870.1"/>
    </source>
</evidence>
<protein>
    <submittedName>
        <fullName evidence="2">Uncharacterized protein</fullName>
    </submittedName>
</protein>
<dbReference type="EMBL" id="JAWDJR010000012">
    <property type="protein sequence ID" value="KAK9965870.1"/>
    <property type="molecule type" value="Genomic_DNA"/>
</dbReference>
<organism evidence="2 3">
    <name type="scientific">Culter alburnus</name>
    <name type="common">Topmouth culter</name>
    <dbReference type="NCBI Taxonomy" id="194366"/>
    <lineage>
        <taxon>Eukaryota</taxon>
        <taxon>Metazoa</taxon>
        <taxon>Chordata</taxon>
        <taxon>Craniata</taxon>
        <taxon>Vertebrata</taxon>
        <taxon>Euteleostomi</taxon>
        <taxon>Actinopterygii</taxon>
        <taxon>Neopterygii</taxon>
        <taxon>Teleostei</taxon>
        <taxon>Ostariophysi</taxon>
        <taxon>Cypriniformes</taxon>
        <taxon>Xenocyprididae</taxon>
        <taxon>Xenocypridinae</taxon>
        <taxon>Culter</taxon>
    </lineage>
</organism>
<proteinExistence type="predicted"/>
<feature type="region of interest" description="Disordered" evidence="1">
    <location>
        <begin position="78"/>
        <end position="106"/>
    </location>
</feature>
<feature type="compositionally biased region" description="Basic and acidic residues" evidence="1">
    <location>
        <begin position="81"/>
        <end position="106"/>
    </location>
</feature>
<comment type="caution">
    <text evidence="2">The sequence shown here is derived from an EMBL/GenBank/DDBJ whole genome shotgun (WGS) entry which is preliminary data.</text>
</comment>
<dbReference type="Proteomes" id="UP001479290">
    <property type="component" value="Unassembled WGS sequence"/>
</dbReference>
<accession>A0AAW1ZWX3</accession>
<evidence type="ECO:0000256" key="1">
    <source>
        <dbReference type="SAM" id="MobiDB-lite"/>
    </source>
</evidence>
<evidence type="ECO:0000313" key="3">
    <source>
        <dbReference type="Proteomes" id="UP001479290"/>
    </source>
</evidence>
<gene>
    <name evidence="2" type="ORF">ABG768_004936</name>
</gene>
<keyword evidence="3" id="KW-1185">Reference proteome</keyword>
<dbReference type="AlphaFoldDB" id="A0AAW1ZWX3"/>
<name>A0AAW1ZWX3_CULAL</name>